<dbReference type="SUPFAM" id="SSF51905">
    <property type="entry name" value="FAD/NAD(P)-binding domain"/>
    <property type="match status" value="1"/>
</dbReference>
<name>A0A840FCT8_9SPHN</name>
<dbReference type="EC" id="1.14.19.9" evidence="3"/>
<keyword evidence="2" id="KW-0285">Flavoprotein</keyword>
<dbReference type="Gene3D" id="3.50.50.60">
    <property type="entry name" value="FAD/NAD(P)-binding domain"/>
    <property type="match status" value="1"/>
</dbReference>
<feature type="binding site" evidence="2">
    <location>
        <position position="353"/>
    </location>
    <ligand>
        <name>FAD</name>
        <dbReference type="ChEBI" id="CHEBI:57692"/>
    </ligand>
</feature>
<dbReference type="EMBL" id="JACIEV010000003">
    <property type="protein sequence ID" value="MBB4153564.1"/>
    <property type="molecule type" value="Genomic_DNA"/>
</dbReference>
<sequence length="518" mass="57769">MTNTDHPNPPLKTITIVGGGTAGWMTAALLSRLFLGAYTIRLMESEEIGTIGVGEATIPAIRTFNGLAGIDEYEMVRATQATFKLGIEFRNWRSPGHSYIHGFGKIGQDLYWLHCHQFWLKEQAAGRAKHLDHYALNTLAARMNRFAMPDPSNPHSPLADIDYAYHFDASLFARFLRGRAEAAGVERIEGRIVAANRRGEDGFLDHVMLADGRKIDGDLFVDCSGMRGLLIGDAMGVGYEDWSQWLLCDRALAVPSARAGELTPYTRSTAHGAGWQWRIPLQHRTGNGHVYASRFVDDDAAAATLMAHLDAPALDTPRPVRFHPGKRHRAWERNVVALGLAGGFLEPLESTSIHLIQTGILRLIALFPGRGFNAADIDEYNRQTDFEYRDVRDFIIAHYKVTEREDTEFWRYLKHMDVPDSLTERLDLFAASARFFMHGKAELFREESWVQVLLGQGLKAHYDPMVDMIPADQASAFLKDVEEVIADVAAGLPTHEAFIARHCRAPAMSVAAGQQSSR</sequence>
<keyword evidence="2" id="KW-0274">FAD</keyword>
<dbReference type="Pfam" id="PF04820">
    <property type="entry name" value="Trp_halogenase"/>
    <property type="match status" value="1"/>
</dbReference>
<feature type="binding site" evidence="2">
    <location>
        <position position="84"/>
    </location>
    <ligand>
        <name>7-chloro-L-tryptophan</name>
        <dbReference type="ChEBI" id="CHEBI:58713"/>
    </ligand>
</feature>
<accession>A0A840FCT8</accession>
<dbReference type="RefSeq" id="WP_183983228.1">
    <property type="nucleotide sequence ID" value="NZ_JACIEV010000003.1"/>
</dbReference>
<feature type="binding site" evidence="2">
    <location>
        <begin position="19"/>
        <end position="22"/>
    </location>
    <ligand>
        <name>FAD</name>
        <dbReference type="ChEBI" id="CHEBI:57692"/>
    </ligand>
</feature>
<keyword evidence="2" id="KW-0547">Nucleotide-binding</keyword>
<reference evidence="3 4" key="1">
    <citation type="submission" date="2020-08" db="EMBL/GenBank/DDBJ databases">
        <title>Genomic Encyclopedia of Type Strains, Phase IV (KMG-IV): sequencing the most valuable type-strain genomes for metagenomic binning, comparative biology and taxonomic classification.</title>
        <authorList>
            <person name="Goeker M."/>
        </authorList>
    </citation>
    <scope>NUCLEOTIDE SEQUENCE [LARGE SCALE GENOMIC DNA]</scope>
    <source>
        <strain evidence="3 4">YC6723</strain>
    </source>
</reference>
<evidence type="ECO:0000256" key="2">
    <source>
        <dbReference type="PIRSR" id="PIRSR011396-2"/>
    </source>
</evidence>
<evidence type="ECO:0000313" key="4">
    <source>
        <dbReference type="Proteomes" id="UP000529795"/>
    </source>
</evidence>
<dbReference type="PANTHER" id="PTHR43747:SF4">
    <property type="entry name" value="FLAVIN-DEPENDENT TRYPTOPHAN HALOGENASE"/>
    <property type="match status" value="1"/>
</dbReference>
<dbReference type="GO" id="GO:0004497">
    <property type="term" value="F:monooxygenase activity"/>
    <property type="evidence" value="ECO:0007669"/>
    <property type="project" value="InterPro"/>
</dbReference>
<feature type="binding site" evidence="2">
    <location>
        <position position="340"/>
    </location>
    <ligand>
        <name>FAD</name>
        <dbReference type="ChEBI" id="CHEBI:57692"/>
    </ligand>
</feature>
<gene>
    <name evidence="3" type="ORF">GGQ80_001466</name>
</gene>
<dbReference type="InterPro" id="IPR050816">
    <property type="entry name" value="Flavin-dep_Halogenase_NPB"/>
</dbReference>
<evidence type="ECO:0000313" key="3">
    <source>
        <dbReference type="EMBL" id="MBB4153564.1"/>
    </source>
</evidence>
<feature type="active site" evidence="1">
    <location>
        <position position="84"/>
    </location>
</feature>
<dbReference type="InterPro" id="IPR036188">
    <property type="entry name" value="FAD/NAD-bd_sf"/>
</dbReference>
<dbReference type="InterPro" id="IPR006905">
    <property type="entry name" value="Flavin_halogenase"/>
</dbReference>
<evidence type="ECO:0000256" key="1">
    <source>
        <dbReference type="PIRSR" id="PIRSR011396-1"/>
    </source>
</evidence>
<dbReference type="Proteomes" id="UP000529795">
    <property type="component" value="Unassembled WGS sequence"/>
</dbReference>
<feature type="binding site" evidence="2">
    <location>
        <position position="349"/>
    </location>
    <ligand>
        <name>L-tryptophan</name>
        <dbReference type="ChEBI" id="CHEBI:57912"/>
    </ligand>
</feature>
<keyword evidence="4" id="KW-1185">Reference proteome</keyword>
<comment type="caution">
    <text evidence="3">The sequence shown here is derived from an EMBL/GenBank/DDBJ whole genome shotgun (WGS) entry which is preliminary data.</text>
</comment>
<dbReference type="GO" id="GO:0000166">
    <property type="term" value="F:nucleotide binding"/>
    <property type="evidence" value="ECO:0007669"/>
    <property type="project" value="UniProtKB-KW"/>
</dbReference>
<dbReference type="PANTHER" id="PTHR43747">
    <property type="entry name" value="FAD-BINDING PROTEIN"/>
    <property type="match status" value="1"/>
</dbReference>
<organism evidence="3 4">
    <name type="scientific">Sphingomonas jinjuensis</name>
    <dbReference type="NCBI Taxonomy" id="535907"/>
    <lineage>
        <taxon>Bacteria</taxon>
        <taxon>Pseudomonadati</taxon>
        <taxon>Pseudomonadota</taxon>
        <taxon>Alphaproteobacteria</taxon>
        <taxon>Sphingomonadales</taxon>
        <taxon>Sphingomonadaceae</taxon>
        <taxon>Sphingomonas</taxon>
    </lineage>
</organism>
<dbReference type="InterPro" id="IPR033856">
    <property type="entry name" value="Trp_halogen"/>
</dbReference>
<proteinExistence type="predicted"/>
<protein>
    <submittedName>
        <fullName evidence="3">Tryptophan halogenase</fullName>
        <ecNumber evidence="3">1.14.19.9</ecNumber>
    </submittedName>
</protein>
<dbReference type="AlphaFoldDB" id="A0A840FCT8"/>
<dbReference type="PIRSF" id="PIRSF011396">
    <property type="entry name" value="Trp_halogenase"/>
    <property type="match status" value="1"/>
</dbReference>
<keyword evidence="3" id="KW-0560">Oxidoreductase</keyword>